<accession>A0A7J8H2V6</accession>
<sequence length="145" mass="15857">MASLPARGPPTLFCWRLPPPPPASRRAALRLLGLECQVGSRSWCSPARPRRAHAQRRAALRSCYRGENGAVERRPGLRVACPTSIPGWFLPLLLLLPSTLPPGFPCTRVANDLYVLDVGCLPGNPVCPSTRGPAPRFPSRTGNWW</sequence>
<comment type="caution">
    <text evidence="1">The sequence shown here is derived from an EMBL/GenBank/DDBJ whole genome shotgun (WGS) entry which is preliminary data.</text>
</comment>
<organism evidence="1 2">
    <name type="scientific">Rousettus aegyptiacus</name>
    <name type="common">Egyptian fruit bat</name>
    <name type="synonym">Pteropus aegyptiacus</name>
    <dbReference type="NCBI Taxonomy" id="9407"/>
    <lineage>
        <taxon>Eukaryota</taxon>
        <taxon>Metazoa</taxon>
        <taxon>Chordata</taxon>
        <taxon>Craniata</taxon>
        <taxon>Vertebrata</taxon>
        <taxon>Euteleostomi</taxon>
        <taxon>Mammalia</taxon>
        <taxon>Eutheria</taxon>
        <taxon>Laurasiatheria</taxon>
        <taxon>Chiroptera</taxon>
        <taxon>Yinpterochiroptera</taxon>
        <taxon>Pteropodoidea</taxon>
        <taxon>Pteropodidae</taxon>
        <taxon>Rousettinae</taxon>
        <taxon>Rousettus</taxon>
    </lineage>
</organism>
<dbReference type="AlphaFoldDB" id="A0A7J8H2V6"/>
<dbReference type="Proteomes" id="UP000593571">
    <property type="component" value="Unassembled WGS sequence"/>
</dbReference>
<reference evidence="1 2" key="1">
    <citation type="journal article" date="2020" name="Nature">
        <title>Six reference-quality genomes reveal evolution of bat adaptations.</title>
        <authorList>
            <person name="Jebb D."/>
            <person name="Huang Z."/>
            <person name="Pippel M."/>
            <person name="Hughes G.M."/>
            <person name="Lavrichenko K."/>
            <person name="Devanna P."/>
            <person name="Winkler S."/>
            <person name="Jermiin L.S."/>
            <person name="Skirmuntt E.C."/>
            <person name="Katzourakis A."/>
            <person name="Burkitt-Gray L."/>
            <person name="Ray D.A."/>
            <person name="Sullivan K.A.M."/>
            <person name="Roscito J.G."/>
            <person name="Kirilenko B.M."/>
            <person name="Davalos L.M."/>
            <person name="Corthals A.P."/>
            <person name="Power M.L."/>
            <person name="Jones G."/>
            <person name="Ransome R.D."/>
            <person name="Dechmann D.K.N."/>
            <person name="Locatelli A.G."/>
            <person name="Puechmaille S.J."/>
            <person name="Fedrigo O."/>
            <person name="Jarvis E.D."/>
            <person name="Hiller M."/>
            <person name="Vernes S.C."/>
            <person name="Myers E.W."/>
            <person name="Teeling E.C."/>
        </authorList>
    </citation>
    <scope>NUCLEOTIDE SEQUENCE [LARGE SCALE GENOMIC DNA]</scope>
    <source>
        <strain evidence="1">MRouAeg1</strain>
        <tissue evidence="1">Muscle</tissue>
    </source>
</reference>
<dbReference type="EMBL" id="JACASE010000005">
    <property type="protein sequence ID" value="KAF6466169.1"/>
    <property type="molecule type" value="Genomic_DNA"/>
</dbReference>
<name>A0A7J8H2V6_ROUAE</name>
<evidence type="ECO:0000313" key="2">
    <source>
        <dbReference type="Proteomes" id="UP000593571"/>
    </source>
</evidence>
<keyword evidence="2" id="KW-1185">Reference proteome</keyword>
<protein>
    <submittedName>
        <fullName evidence="1">Uncharacterized protein</fullName>
    </submittedName>
</protein>
<gene>
    <name evidence="1" type="ORF">HJG63_011446</name>
</gene>
<proteinExistence type="predicted"/>
<evidence type="ECO:0000313" key="1">
    <source>
        <dbReference type="EMBL" id="KAF6466169.1"/>
    </source>
</evidence>